<evidence type="ECO:0000256" key="4">
    <source>
        <dbReference type="ARBA" id="ARBA00022692"/>
    </source>
</evidence>
<dbReference type="Gene3D" id="1.20.1250.20">
    <property type="entry name" value="MFS general substrate transporter like domains"/>
    <property type="match status" value="1"/>
</dbReference>
<dbReference type="Pfam" id="PF05977">
    <property type="entry name" value="MFS_3"/>
    <property type="match status" value="1"/>
</dbReference>
<evidence type="ECO:0000313" key="9">
    <source>
        <dbReference type="Proteomes" id="UP001165590"/>
    </source>
</evidence>
<keyword evidence="9" id="KW-1185">Reference proteome</keyword>
<accession>A0ABT3VBL3</accession>
<dbReference type="EMBL" id="JAIFZO010000002">
    <property type="protein sequence ID" value="MCX4237048.1"/>
    <property type="molecule type" value="Genomic_DNA"/>
</dbReference>
<reference evidence="8" key="1">
    <citation type="journal article" date="2022" name="bioRxiv">
        <title>Discovery and biosynthetic assessment of Streptomyces ortus sp nov. isolated from a deep-sea sponge.</title>
        <authorList>
            <person name="Williams S.E."/>
        </authorList>
    </citation>
    <scope>NUCLEOTIDE SEQUENCE</scope>
    <source>
        <strain evidence="8">A15ISP2-DRY2</strain>
    </source>
</reference>
<protein>
    <submittedName>
        <fullName evidence="8">MFS transporter</fullName>
    </submittedName>
</protein>
<dbReference type="SUPFAM" id="SSF103473">
    <property type="entry name" value="MFS general substrate transporter"/>
    <property type="match status" value="1"/>
</dbReference>
<evidence type="ECO:0000256" key="5">
    <source>
        <dbReference type="ARBA" id="ARBA00022989"/>
    </source>
</evidence>
<dbReference type="PANTHER" id="PTHR23513:SF6">
    <property type="entry name" value="MAJOR FACILITATOR SUPERFAMILY ASSOCIATED DOMAIN-CONTAINING PROTEIN"/>
    <property type="match status" value="1"/>
</dbReference>
<gene>
    <name evidence="8" type="ORF">K3769_30635</name>
</gene>
<name>A0ABT3VBL3_9ACTN</name>
<organism evidence="8 9">
    <name type="scientific">Streptomyces ortus</name>
    <dbReference type="NCBI Taxonomy" id="2867268"/>
    <lineage>
        <taxon>Bacteria</taxon>
        <taxon>Bacillati</taxon>
        <taxon>Actinomycetota</taxon>
        <taxon>Actinomycetes</taxon>
        <taxon>Kitasatosporales</taxon>
        <taxon>Streptomycetaceae</taxon>
        <taxon>Streptomyces</taxon>
    </lineage>
</organism>
<dbReference type="InterPro" id="IPR036259">
    <property type="entry name" value="MFS_trans_sf"/>
</dbReference>
<keyword evidence="5 7" id="KW-1133">Transmembrane helix</keyword>
<feature type="transmembrane region" description="Helical" evidence="7">
    <location>
        <begin position="367"/>
        <end position="385"/>
    </location>
</feature>
<feature type="transmembrane region" description="Helical" evidence="7">
    <location>
        <begin position="25"/>
        <end position="48"/>
    </location>
</feature>
<dbReference type="Proteomes" id="UP001165590">
    <property type="component" value="Unassembled WGS sequence"/>
</dbReference>
<evidence type="ECO:0000256" key="6">
    <source>
        <dbReference type="ARBA" id="ARBA00023136"/>
    </source>
</evidence>
<dbReference type="PANTHER" id="PTHR23513">
    <property type="entry name" value="INTEGRAL MEMBRANE EFFLUX PROTEIN-RELATED"/>
    <property type="match status" value="1"/>
</dbReference>
<feature type="transmembrane region" description="Helical" evidence="7">
    <location>
        <begin position="94"/>
        <end position="112"/>
    </location>
</feature>
<dbReference type="InterPro" id="IPR010290">
    <property type="entry name" value="TM_effector"/>
</dbReference>
<comment type="caution">
    <text evidence="8">The sequence shown here is derived from an EMBL/GenBank/DDBJ whole genome shotgun (WGS) entry which is preliminary data.</text>
</comment>
<evidence type="ECO:0000256" key="2">
    <source>
        <dbReference type="ARBA" id="ARBA00022448"/>
    </source>
</evidence>
<evidence type="ECO:0000256" key="1">
    <source>
        <dbReference type="ARBA" id="ARBA00004651"/>
    </source>
</evidence>
<keyword evidence="4 7" id="KW-0812">Transmembrane</keyword>
<feature type="transmembrane region" description="Helical" evidence="7">
    <location>
        <begin position="234"/>
        <end position="259"/>
    </location>
</feature>
<comment type="subcellular location">
    <subcellularLocation>
        <location evidence="1">Cell membrane</location>
        <topology evidence="1">Multi-pass membrane protein</topology>
    </subcellularLocation>
</comment>
<evidence type="ECO:0000256" key="7">
    <source>
        <dbReference type="SAM" id="Phobius"/>
    </source>
</evidence>
<dbReference type="RefSeq" id="WP_267029489.1">
    <property type="nucleotide sequence ID" value="NZ_JAIFZO010000002.1"/>
</dbReference>
<keyword evidence="3" id="KW-1003">Cell membrane</keyword>
<feature type="transmembrane region" description="Helical" evidence="7">
    <location>
        <begin position="325"/>
        <end position="346"/>
    </location>
</feature>
<sequence length="440" mass="45011">MSRPPTATAPAPPPVSLRHHRAFRLFWAADSVSQFGTYVGNALLPLLAATTLAATPLEMGLLSAAETMGYLLIGLPAGVWVARARQRRLMRRANTGRALLLCTIPVAWWSGLLTVAQLIAVALLCGVLAVLFDVAYQSHLPALVDRDHLLEGNARLQSSQSLAQITGPGIGGSLVQVAGPAAPVLATALGYLTSSLLLRRMREPDPANPPDGTGPPLLAEVGAGLRFMARHRTLLAITGCTATANFFAGVLGAVQVLFLTGVLGLGGSAAGATLSVLGLGGVLGALSAHRVVRRIGQARAVWLVPLTTFPALLLVPLAGRGALLALAPALAGLLVTGYGVVVYNVAQVSYRQVVCPEAMLARANATVRFVGFGAVTLGALLGGVLGESVGIRGTLWIAACGTSLAAAWVVCSPLRGIRDFAPAPTGAPTGTPTGTPTDGT</sequence>
<evidence type="ECO:0000313" key="8">
    <source>
        <dbReference type="EMBL" id="MCX4237048.1"/>
    </source>
</evidence>
<proteinExistence type="predicted"/>
<keyword evidence="6 7" id="KW-0472">Membrane</keyword>
<feature type="transmembrane region" description="Helical" evidence="7">
    <location>
        <begin position="60"/>
        <end position="82"/>
    </location>
</feature>
<keyword evidence="2" id="KW-0813">Transport</keyword>
<dbReference type="CDD" id="cd06173">
    <property type="entry name" value="MFS_MefA_like"/>
    <property type="match status" value="1"/>
</dbReference>
<evidence type="ECO:0000256" key="3">
    <source>
        <dbReference type="ARBA" id="ARBA00022475"/>
    </source>
</evidence>
<feature type="transmembrane region" description="Helical" evidence="7">
    <location>
        <begin position="391"/>
        <end position="411"/>
    </location>
</feature>
<feature type="transmembrane region" description="Helical" evidence="7">
    <location>
        <begin position="265"/>
        <end position="288"/>
    </location>
</feature>
<feature type="transmembrane region" description="Helical" evidence="7">
    <location>
        <begin position="300"/>
        <end position="319"/>
    </location>
</feature>